<accession>A0A2X1WIQ5</accession>
<dbReference type="RefSeq" id="WP_113062683.1">
    <property type="nucleotide sequence ID" value="NZ_UATH01000001.1"/>
</dbReference>
<name>A0A2X1WIQ5_9BURK</name>
<dbReference type="EMBL" id="UATH01000001">
    <property type="protein sequence ID" value="SPY08454.1"/>
    <property type="molecule type" value="Genomic_DNA"/>
</dbReference>
<reference evidence="3 4" key="1">
    <citation type="submission" date="2018-06" db="EMBL/GenBank/DDBJ databases">
        <authorList>
            <consortium name="Pathogen Informatics"/>
            <person name="Doyle S."/>
        </authorList>
    </citation>
    <scope>NUCLEOTIDE SEQUENCE [LARGE SCALE GENOMIC DNA]</scope>
    <source>
        <strain evidence="3 4">NCTC11009</strain>
    </source>
</reference>
<dbReference type="AlphaFoldDB" id="A0A2X1WIQ5"/>
<evidence type="ECO:0000313" key="3">
    <source>
        <dbReference type="EMBL" id="SPY08454.1"/>
    </source>
</evidence>
<feature type="signal peptide" evidence="2">
    <location>
        <begin position="1"/>
        <end position="24"/>
    </location>
</feature>
<dbReference type="Pfam" id="PF07424">
    <property type="entry name" value="TrbM"/>
    <property type="match status" value="1"/>
</dbReference>
<dbReference type="Proteomes" id="UP000250242">
    <property type="component" value="Unassembled WGS sequence"/>
</dbReference>
<feature type="chain" id="PRO_5015943710" evidence="2">
    <location>
        <begin position="25"/>
        <end position="252"/>
    </location>
</feature>
<evidence type="ECO:0000256" key="1">
    <source>
        <dbReference type="SAM" id="MobiDB-lite"/>
    </source>
</evidence>
<feature type="region of interest" description="Disordered" evidence="1">
    <location>
        <begin position="217"/>
        <end position="252"/>
    </location>
</feature>
<keyword evidence="2" id="KW-0732">Signal</keyword>
<sequence length="252" mass="28097">MNKIILKSVSAAIMTLSIAPFAHALSGDTKLACEAILCLSSGTRPSECTPSLRKFFSIWDKKPWKIPQKRLNFLNLCPVVGAGAAASGIAVLESVGGNDANEIQNLLNSSQKAMPELLNAIAHGAGYCDAAHLNKHNTERRTHTRWKYVNHDFGCTTEEITYYVISDKKPNYCQVYEDHAFTHEIETKYIGTPETGGKWAEAKDYARALQEYNDNKKPASYYLPEDDSRCRSDRGRSGSSLWNSWNNDRGSR</sequence>
<dbReference type="InterPro" id="IPR009989">
    <property type="entry name" value="TrbM"/>
</dbReference>
<gene>
    <name evidence="3" type="ORF">NCTC11009_01680</name>
</gene>
<feature type="compositionally biased region" description="Polar residues" evidence="1">
    <location>
        <begin position="241"/>
        <end position="252"/>
    </location>
</feature>
<organism evidence="3 4">
    <name type="scientific">Oligella urethralis</name>
    <dbReference type="NCBI Taxonomy" id="90245"/>
    <lineage>
        <taxon>Bacteria</taxon>
        <taxon>Pseudomonadati</taxon>
        <taxon>Pseudomonadota</taxon>
        <taxon>Betaproteobacteria</taxon>
        <taxon>Burkholderiales</taxon>
        <taxon>Alcaligenaceae</taxon>
        <taxon>Oligella</taxon>
    </lineage>
</organism>
<proteinExistence type="predicted"/>
<feature type="compositionally biased region" description="Basic and acidic residues" evidence="1">
    <location>
        <begin position="226"/>
        <end position="236"/>
    </location>
</feature>
<evidence type="ECO:0000313" key="4">
    <source>
        <dbReference type="Proteomes" id="UP000250242"/>
    </source>
</evidence>
<evidence type="ECO:0000256" key="2">
    <source>
        <dbReference type="SAM" id="SignalP"/>
    </source>
</evidence>
<protein>
    <submittedName>
        <fullName evidence="3">Conjugal transfer protein TrbM</fullName>
    </submittedName>
</protein>